<dbReference type="HOGENOM" id="CLU_091396_4_1_0"/>
<dbReference type="InterPro" id="IPR051812">
    <property type="entry name" value="SPI_LacAB/RpiB"/>
</dbReference>
<dbReference type="SUPFAM" id="SSF89623">
    <property type="entry name" value="Ribose/Galactose isomerase RpiB/AlsB"/>
    <property type="match status" value="1"/>
</dbReference>
<dbReference type="GO" id="GO:0016861">
    <property type="term" value="F:intramolecular oxidoreductase activity, interconverting aldoses and ketoses"/>
    <property type="evidence" value="ECO:0007669"/>
    <property type="project" value="UniProtKB-ARBA"/>
</dbReference>
<dbReference type="PANTHER" id="PTHR43732:SF1">
    <property type="entry name" value="RIBOSE 5-PHOSPHATE ISOMERASE"/>
    <property type="match status" value="1"/>
</dbReference>
<dbReference type="AlphaFoldDB" id="D1AP50"/>
<dbReference type="Gene3D" id="3.40.1400.10">
    <property type="entry name" value="Sugar-phosphate isomerase, RpiB/LacA/LacB"/>
    <property type="match status" value="1"/>
</dbReference>
<dbReference type="EMBL" id="CP001739">
    <property type="protein sequence ID" value="ACZ07524.1"/>
    <property type="molecule type" value="Genomic_DNA"/>
</dbReference>
<organism evidence="3 4">
    <name type="scientific">Sebaldella termitidis (strain ATCC 33386 / NCTC 11300)</name>
    <dbReference type="NCBI Taxonomy" id="526218"/>
    <lineage>
        <taxon>Bacteria</taxon>
        <taxon>Fusobacteriati</taxon>
        <taxon>Fusobacteriota</taxon>
        <taxon>Fusobacteriia</taxon>
        <taxon>Fusobacteriales</taxon>
        <taxon>Leptotrichiaceae</taxon>
        <taxon>Sebaldella</taxon>
    </lineage>
</organism>
<reference evidence="3 4" key="2">
    <citation type="journal article" date="2010" name="Stand. Genomic Sci.">
        <title>Complete genome sequence of Sebaldella termitidis type strain (NCTC 11300).</title>
        <authorList>
            <person name="Harmon-Smith M."/>
            <person name="Celia L."/>
            <person name="Chertkov O."/>
            <person name="Lapidus A."/>
            <person name="Copeland A."/>
            <person name="Glavina Del Rio T."/>
            <person name="Nolan M."/>
            <person name="Lucas S."/>
            <person name="Tice H."/>
            <person name="Cheng J.F."/>
            <person name="Han C."/>
            <person name="Detter J.C."/>
            <person name="Bruce D."/>
            <person name="Goodwin L."/>
            <person name="Pitluck S."/>
            <person name="Pati A."/>
            <person name="Liolios K."/>
            <person name="Ivanova N."/>
            <person name="Mavromatis K."/>
            <person name="Mikhailova N."/>
            <person name="Chen A."/>
            <person name="Palaniappan K."/>
            <person name="Land M."/>
            <person name="Hauser L."/>
            <person name="Chang Y.J."/>
            <person name="Jeffries C.D."/>
            <person name="Brettin T."/>
            <person name="Goker M."/>
            <person name="Beck B."/>
            <person name="Bristow J."/>
            <person name="Eisen J.A."/>
            <person name="Markowitz V."/>
            <person name="Hugenholtz P."/>
            <person name="Kyrpides N.C."/>
            <person name="Klenk H.P."/>
            <person name="Chen F."/>
        </authorList>
    </citation>
    <scope>NUCLEOTIDE SEQUENCE [LARGE SCALE GENOMIC DNA]</scope>
    <source>
        <strain evidence="4">ATCC 33386 / NCTC 11300</strain>
    </source>
</reference>
<sequence>MNIALGCDEAGFDLKQIIAAKLKELGHSIEDYGCYDKNPVLYPDIGRKVAEAIAGGKHERGVLICGTGIGMCITANKIPGVSAAVCHDSFSAVRSRCSNNAQIMCMGARVIGNELAKQLLEIWLSNDFSGGGSTDKVEMINEIEKIYRR</sequence>
<dbReference type="InterPro" id="IPR036569">
    <property type="entry name" value="RpiB_LacA_LacB_sf"/>
</dbReference>
<dbReference type="PIRSF" id="PIRSF005384">
    <property type="entry name" value="RpiB_LacA_B"/>
    <property type="match status" value="1"/>
</dbReference>
<evidence type="ECO:0000313" key="4">
    <source>
        <dbReference type="Proteomes" id="UP000000845"/>
    </source>
</evidence>
<dbReference type="InterPro" id="IPR003500">
    <property type="entry name" value="RpiB_LacA_LacB"/>
</dbReference>
<evidence type="ECO:0000313" key="3">
    <source>
        <dbReference type="EMBL" id="ACZ07524.1"/>
    </source>
</evidence>
<dbReference type="NCBIfam" id="TIGR01120">
    <property type="entry name" value="rpiB"/>
    <property type="match status" value="1"/>
</dbReference>
<dbReference type="Proteomes" id="UP000000845">
    <property type="component" value="Chromosome"/>
</dbReference>
<dbReference type="PANTHER" id="PTHR43732">
    <property type="entry name" value="RIBOSE 5-PHOSPHATE ISOMERASE-RELATED"/>
    <property type="match status" value="1"/>
</dbReference>
<dbReference type="GO" id="GO:0005975">
    <property type="term" value="P:carbohydrate metabolic process"/>
    <property type="evidence" value="ECO:0007669"/>
    <property type="project" value="InterPro"/>
</dbReference>
<dbReference type="STRING" id="526218.Sterm_0652"/>
<dbReference type="KEGG" id="str:Sterm_0652"/>
<protein>
    <submittedName>
        <fullName evidence="3">Sugar-phosphate isomerase, RpiB/LacA/LacB family</fullName>
    </submittedName>
</protein>
<dbReference type="eggNOG" id="COG0698">
    <property type="taxonomic scope" value="Bacteria"/>
</dbReference>
<keyword evidence="2 3" id="KW-0413">Isomerase</keyword>
<dbReference type="Pfam" id="PF02502">
    <property type="entry name" value="LacAB_rpiB"/>
    <property type="match status" value="1"/>
</dbReference>
<gene>
    <name evidence="3" type="ordered locus">Sterm_0652</name>
</gene>
<evidence type="ECO:0000256" key="2">
    <source>
        <dbReference type="ARBA" id="ARBA00023235"/>
    </source>
</evidence>
<reference evidence="4" key="1">
    <citation type="submission" date="2009-09" db="EMBL/GenBank/DDBJ databases">
        <title>The complete chromosome of Sebaldella termitidis ATCC 33386.</title>
        <authorList>
            <consortium name="US DOE Joint Genome Institute (JGI-PGF)"/>
            <person name="Lucas S."/>
            <person name="Copeland A."/>
            <person name="Lapidus A."/>
            <person name="Glavina del Rio T."/>
            <person name="Dalin E."/>
            <person name="Tice H."/>
            <person name="Bruce D."/>
            <person name="Goodwin L."/>
            <person name="Pitluck S."/>
            <person name="Kyrpides N."/>
            <person name="Mavromatis K."/>
            <person name="Ivanova N."/>
            <person name="Mikhailova N."/>
            <person name="Sims D."/>
            <person name="Meincke L."/>
            <person name="Brettin T."/>
            <person name="Detter J.C."/>
            <person name="Han C."/>
            <person name="Larimer F."/>
            <person name="Land M."/>
            <person name="Hauser L."/>
            <person name="Markowitz V."/>
            <person name="Cheng J.F."/>
            <person name="Hugenholtz P."/>
            <person name="Woyke T."/>
            <person name="Wu D."/>
            <person name="Eisen J.A."/>
        </authorList>
    </citation>
    <scope>NUCLEOTIDE SEQUENCE [LARGE SCALE GENOMIC DNA]</scope>
    <source>
        <strain evidence="4">ATCC 33386 / NCTC 11300</strain>
    </source>
</reference>
<accession>D1AP50</accession>
<evidence type="ECO:0000256" key="1">
    <source>
        <dbReference type="ARBA" id="ARBA00008754"/>
    </source>
</evidence>
<name>D1AP50_SEBTE</name>
<keyword evidence="4" id="KW-1185">Reference proteome</keyword>
<comment type="similarity">
    <text evidence="1">Belongs to the LacAB/RpiB family.</text>
</comment>
<dbReference type="NCBIfam" id="NF004051">
    <property type="entry name" value="PRK05571.1"/>
    <property type="match status" value="1"/>
</dbReference>
<dbReference type="InterPro" id="IPR004785">
    <property type="entry name" value="RpiB"/>
</dbReference>
<dbReference type="NCBIfam" id="TIGR00689">
    <property type="entry name" value="rpiB_lacA_lacB"/>
    <property type="match status" value="1"/>
</dbReference>
<dbReference type="RefSeq" id="WP_012860120.1">
    <property type="nucleotide sequence ID" value="NC_013517.1"/>
</dbReference>
<proteinExistence type="inferred from homology"/>